<name>A0A7D6ZG02_9CLOT</name>
<reference evidence="1 2" key="1">
    <citation type="submission" date="2020-07" db="EMBL/GenBank/DDBJ databases">
        <title>Electron transfer.</title>
        <authorList>
            <person name="Huang L."/>
            <person name="Liu X."/>
            <person name="Zhou S."/>
        </authorList>
    </citation>
    <scope>NUCLEOTIDE SEQUENCE [LARGE SCALE GENOMIC DNA]</scope>
    <source>
        <strain evidence="1 2">Lx1</strain>
    </source>
</reference>
<dbReference type="RefSeq" id="WP_181601510.1">
    <property type="nucleotide sequence ID" value="NZ_CP059378.1"/>
</dbReference>
<evidence type="ECO:0000313" key="2">
    <source>
        <dbReference type="Proteomes" id="UP000512286"/>
    </source>
</evidence>
<gene>
    <name evidence="1" type="ORF">HZF06_20210</name>
</gene>
<proteinExistence type="predicted"/>
<dbReference type="KEGG" id="cint:HZF06_20210"/>
<accession>A0A7D6ZG02</accession>
<dbReference type="EMBL" id="CP059378">
    <property type="protein sequence ID" value="QLY79341.1"/>
    <property type="molecule type" value="Genomic_DNA"/>
</dbReference>
<dbReference type="AlphaFoldDB" id="A0A7D6ZG02"/>
<dbReference type="Proteomes" id="UP000512286">
    <property type="component" value="Chromosome"/>
</dbReference>
<organism evidence="1 2">
    <name type="scientific">Clostridium intestinale</name>
    <dbReference type="NCBI Taxonomy" id="36845"/>
    <lineage>
        <taxon>Bacteria</taxon>
        <taxon>Bacillati</taxon>
        <taxon>Bacillota</taxon>
        <taxon>Clostridia</taxon>
        <taxon>Eubacteriales</taxon>
        <taxon>Clostridiaceae</taxon>
        <taxon>Clostridium</taxon>
    </lineage>
</organism>
<sequence length="549" mass="60288">MKHRKKKKGASLIIVLMVLAVAMIFSSVTLTTISKTTKANAQEKKSEDVLFSAESGLEYGIAWFNKNKTTGVISVPPTNGCTYDVKVEPDGSNYKIISKATINGKSKTVIATIEKTGGDGGSGGGNEEVVINVPVSLIVPANDFLFYKNGGNEKSINNVGVDPLYHVEGVINYTTSRIYNIFKTNWGTNVEPTVVNTHSFDGKLDVGFKKYSLTPFKYQPQTINIPSNTNNSDIVINNENFNQYFGSSNTIISNKKITIDADYRGEIDLSNKNIYATSIELKGYKNIKINNCQFIANDISLGDSGQLNFSNSSFVSKNLVVKGSDSRIFSNSKLYSDVISIEGSGIRDFISGTEITAKTFMVNVSNPAKFDNIKLSSESITIGGSTERTFTNSKILANDFKLDVTNGSTFANSEVTAGNFVINGSCDKLFDTMVVKANTFKISSSNEVKFNNVAISTNNFEITGSTNRTFYNSAIISEYMNIYTSNNIYFNRSLVVSNKIKYMANYLEFIPGTASESKDIYTIALKYITTKEPTAPTPVKYELKSIKYE</sequence>
<evidence type="ECO:0000313" key="1">
    <source>
        <dbReference type="EMBL" id="QLY79341.1"/>
    </source>
</evidence>
<protein>
    <submittedName>
        <fullName evidence="1">Pilus assembly PilX N-terminal domain-containing protein</fullName>
    </submittedName>
</protein>